<reference evidence="4" key="2">
    <citation type="journal article" date="2023" name="Microbiol Resour">
        <title>Decontamination and Annotation of the Draft Genome Sequence of the Oomycete Lagenidium giganteum ARSEF 373.</title>
        <authorList>
            <person name="Morgan W.R."/>
            <person name="Tartar A."/>
        </authorList>
    </citation>
    <scope>NUCLEOTIDE SEQUENCE</scope>
    <source>
        <strain evidence="4">ARSEF 373</strain>
    </source>
</reference>
<evidence type="ECO:0000313" key="4">
    <source>
        <dbReference type="EMBL" id="DAZ92420.1"/>
    </source>
</evidence>
<feature type="region of interest" description="Disordered" evidence="2">
    <location>
        <begin position="147"/>
        <end position="166"/>
    </location>
</feature>
<reference evidence="4" key="1">
    <citation type="submission" date="2022-11" db="EMBL/GenBank/DDBJ databases">
        <authorList>
            <person name="Morgan W.R."/>
            <person name="Tartar A."/>
        </authorList>
    </citation>
    <scope>NUCLEOTIDE SEQUENCE</scope>
    <source>
        <strain evidence="4">ARSEF 373</strain>
    </source>
</reference>
<dbReference type="EMBL" id="DAKRPA010000436">
    <property type="protein sequence ID" value="DAZ92420.1"/>
    <property type="molecule type" value="Genomic_DNA"/>
</dbReference>
<sequence>MADIAVAPEDNAPNGDGTSEQNAGAVAADAAAARVSLPAQKKRTRNSLSLHEKAIVKIFCEQRVSECKSRGEVVPSQDALRHEVLAKFGWEVGRSTLSKIMTMEWKQLQLGAHPNPNMKRKRKPLFPQFEADLVAYISAHVSKAATSAAPRAPSGADEGDGGAAEAQPQLVESHGVRGVLTEAIILEEAQRLKQLHGIKDEELVLSVGWLARFKYRNGIRLRKGNANGGVFRQGLGLGVEGIEGHLKSSLLDSIDTRGFLPGLLSSNEAILTVGGVSPSAGVADVPQVAAPSESGATKSPSAGIDEDSLRVLYRGLPGAVPGFDAYAVGAGRASINPLGSWLDKPSVACRRLSSEPASSKDASIAVILSDIPEDIQQLRCGCDVLAPIGIAGLNVVIAGHCCIWQAYVAAAMVGADGVVTCLETDATALATALEHAPPNVDGGRFSNLRCLSLFDDQATNLAGRADLVLLGCSYQASPHKAKVLEAACSLVNEGGEVRFIELCCSRRIGGVDDAITKASTVDMANAAPRAIDSDELHRQLLSSPYVEDLRRMCLRAGFGDLRILSKKPVKLPAAAVDVDAEFFFATVRCFRISGLEDRRENYGQRASYTSSELGPTYRLDLDFLFVPAPEDCAVDSNTALILTRSWLRKYFIVQGSQSTHLGLFTLDTALI</sequence>
<dbReference type="Gene3D" id="3.40.5.100">
    <property type="match status" value="1"/>
</dbReference>
<evidence type="ECO:0000256" key="2">
    <source>
        <dbReference type="SAM" id="MobiDB-lite"/>
    </source>
</evidence>
<dbReference type="InterPro" id="IPR029063">
    <property type="entry name" value="SAM-dependent_MTases_sf"/>
</dbReference>
<accession>A0AAV2Y9Z8</accession>
<comment type="caution">
    <text evidence="4">The sequence shown here is derived from an EMBL/GenBank/DDBJ whole genome shotgun (WGS) entry which is preliminary data.</text>
</comment>
<feature type="domain" description="HTH CENPB-type" evidence="3">
    <location>
        <begin position="180"/>
        <end position="223"/>
    </location>
</feature>
<dbReference type="Pfam" id="PF03221">
    <property type="entry name" value="HTH_Tnp_Tc5"/>
    <property type="match status" value="1"/>
</dbReference>
<evidence type="ECO:0000256" key="1">
    <source>
        <dbReference type="ARBA" id="ARBA00023125"/>
    </source>
</evidence>
<organism evidence="4 5">
    <name type="scientific">Lagenidium giganteum</name>
    <dbReference type="NCBI Taxonomy" id="4803"/>
    <lineage>
        <taxon>Eukaryota</taxon>
        <taxon>Sar</taxon>
        <taxon>Stramenopiles</taxon>
        <taxon>Oomycota</taxon>
        <taxon>Peronosporomycetes</taxon>
        <taxon>Pythiales</taxon>
        <taxon>Pythiaceae</taxon>
    </lineage>
</organism>
<dbReference type="Proteomes" id="UP001146120">
    <property type="component" value="Unassembled WGS sequence"/>
</dbReference>
<dbReference type="AlphaFoldDB" id="A0AAV2Y9Z8"/>
<feature type="region of interest" description="Disordered" evidence="2">
    <location>
        <begin position="1"/>
        <end position="26"/>
    </location>
</feature>
<keyword evidence="1" id="KW-0238">DNA-binding</keyword>
<proteinExistence type="predicted"/>
<gene>
    <name evidence="4" type="ORF">N0F65_000204</name>
</gene>
<protein>
    <recommendedName>
        <fullName evidence="3">HTH CENPB-type domain-containing protein</fullName>
    </recommendedName>
</protein>
<dbReference type="InterPro" id="IPR006600">
    <property type="entry name" value="HTH_CenpB_DNA-bd_dom"/>
</dbReference>
<name>A0AAV2Y9Z8_9STRA</name>
<evidence type="ECO:0000259" key="3">
    <source>
        <dbReference type="Pfam" id="PF03221"/>
    </source>
</evidence>
<dbReference type="GO" id="GO:0003677">
    <property type="term" value="F:DNA binding"/>
    <property type="evidence" value="ECO:0007669"/>
    <property type="project" value="UniProtKB-KW"/>
</dbReference>
<dbReference type="Gene3D" id="3.40.50.150">
    <property type="entry name" value="Vaccinia Virus protein VP39"/>
    <property type="match status" value="1"/>
</dbReference>
<dbReference type="SUPFAM" id="SSF53335">
    <property type="entry name" value="S-adenosyl-L-methionine-dependent methyltransferases"/>
    <property type="match status" value="1"/>
</dbReference>
<keyword evidence="5" id="KW-1185">Reference proteome</keyword>
<evidence type="ECO:0000313" key="5">
    <source>
        <dbReference type="Proteomes" id="UP001146120"/>
    </source>
</evidence>